<dbReference type="CDD" id="cd00609">
    <property type="entry name" value="AAT_like"/>
    <property type="match status" value="1"/>
</dbReference>
<evidence type="ECO:0000256" key="5">
    <source>
        <dbReference type="ARBA" id="ARBA00022576"/>
    </source>
</evidence>
<keyword evidence="6" id="KW-0808">Transferase</keyword>
<feature type="domain" description="Aminotransferase class I/classII large" evidence="9">
    <location>
        <begin position="25"/>
        <end position="376"/>
    </location>
</feature>
<dbReference type="Gene3D" id="3.90.1150.10">
    <property type="entry name" value="Aspartate Aminotransferase, domain 1"/>
    <property type="match status" value="1"/>
</dbReference>
<keyword evidence="7" id="KW-0663">Pyridoxal phosphate</keyword>
<reference evidence="10" key="1">
    <citation type="submission" date="2021-05" db="EMBL/GenBank/DDBJ databases">
        <title>Genome of Sphingobium sp. strain.</title>
        <authorList>
            <person name="Fan R."/>
        </authorList>
    </citation>
    <scope>NUCLEOTIDE SEQUENCE</scope>
    <source>
        <strain evidence="10">H33</strain>
    </source>
</reference>
<proteinExistence type="inferred from homology"/>
<dbReference type="GO" id="GO:0004069">
    <property type="term" value="F:L-aspartate:2-oxoglutarate aminotransferase activity"/>
    <property type="evidence" value="ECO:0007669"/>
    <property type="project" value="UniProtKB-EC"/>
</dbReference>
<comment type="similarity">
    <text evidence="2">Belongs to the class-I pyridoxal-phosphate-dependent aminotransferase family.</text>
</comment>
<dbReference type="RefSeq" id="WP_214621587.1">
    <property type="nucleotide sequence ID" value="NZ_JAHGAW010000001.1"/>
</dbReference>
<dbReference type="InterPro" id="IPR015421">
    <property type="entry name" value="PyrdxlP-dep_Trfase_major"/>
</dbReference>
<dbReference type="PANTHER" id="PTHR43807">
    <property type="entry name" value="FI04487P"/>
    <property type="match status" value="1"/>
</dbReference>
<evidence type="ECO:0000256" key="8">
    <source>
        <dbReference type="ARBA" id="ARBA00049185"/>
    </source>
</evidence>
<protein>
    <recommendedName>
        <fullName evidence="4">aspartate transaminase</fullName>
        <ecNumber evidence="4">2.6.1.1</ecNumber>
    </recommendedName>
</protein>
<dbReference type="PANTHER" id="PTHR43807:SF20">
    <property type="entry name" value="FI04487P"/>
    <property type="match status" value="1"/>
</dbReference>
<dbReference type="InterPro" id="IPR004839">
    <property type="entry name" value="Aminotransferase_I/II_large"/>
</dbReference>
<dbReference type="GO" id="GO:0005737">
    <property type="term" value="C:cytoplasm"/>
    <property type="evidence" value="ECO:0007669"/>
    <property type="project" value="TreeGrafter"/>
</dbReference>
<evidence type="ECO:0000256" key="4">
    <source>
        <dbReference type="ARBA" id="ARBA00012753"/>
    </source>
</evidence>
<keyword evidence="11" id="KW-1185">Reference proteome</keyword>
<dbReference type="InterPro" id="IPR051326">
    <property type="entry name" value="Kynurenine-oxoglutarate_AT"/>
</dbReference>
<evidence type="ECO:0000313" key="10">
    <source>
        <dbReference type="EMBL" id="MBT2185869.1"/>
    </source>
</evidence>
<comment type="subunit">
    <text evidence="3">Homodimer.</text>
</comment>
<dbReference type="GO" id="GO:0030170">
    <property type="term" value="F:pyridoxal phosphate binding"/>
    <property type="evidence" value="ECO:0007669"/>
    <property type="project" value="InterPro"/>
</dbReference>
<evidence type="ECO:0000256" key="2">
    <source>
        <dbReference type="ARBA" id="ARBA00007441"/>
    </source>
</evidence>
<dbReference type="FunFam" id="3.40.640.10:FF:000033">
    <property type="entry name" value="Aspartate aminotransferase"/>
    <property type="match status" value="1"/>
</dbReference>
<dbReference type="InterPro" id="IPR015422">
    <property type="entry name" value="PyrdxlP-dep_Trfase_small"/>
</dbReference>
<dbReference type="EMBL" id="JAHGAW010000001">
    <property type="protein sequence ID" value="MBT2185869.1"/>
    <property type="molecule type" value="Genomic_DNA"/>
</dbReference>
<dbReference type="Pfam" id="PF00155">
    <property type="entry name" value="Aminotran_1_2"/>
    <property type="match status" value="1"/>
</dbReference>
<evidence type="ECO:0000259" key="9">
    <source>
        <dbReference type="Pfam" id="PF00155"/>
    </source>
</evidence>
<dbReference type="InterPro" id="IPR015424">
    <property type="entry name" value="PyrdxlP-dep_Trfase"/>
</dbReference>
<evidence type="ECO:0000256" key="3">
    <source>
        <dbReference type="ARBA" id="ARBA00011738"/>
    </source>
</evidence>
<dbReference type="NCBIfam" id="NF006488">
    <property type="entry name" value="PRK08912.1"/>
    <property type="match status" value="1"/>
</dbReference>
<dbReference type="Gene3D" id="3.40.640.10">
    <property type="entry name" value="Type I PLP-dependent aspartate aminotransferase-like (Major domain)"/>
    <property type="match status" value="1"/>
</dbReference>
<evidence type="ECO:0000313" key="11">
    <source>
        <dbReference type="Proteomes" id="UP001138757"/>
    </source>
</evidence>
<dbReference type="SUPFAM" id="SSF53383">
    <property type="entry name" value="PLP-dependent transferases"/>
    <property type="match status" value="1"/>
</dbReference>
<evidence type="ECO:0000256" key="6">
    <source>
        <dbReference type="ARBA" id="ARBA00022679"/>
    </source>
</evidence>
<dbReference type="EC" id="2.6.1.1" evidence="4"/>
<comment type="caution">
    <text evidence="10">The sequence shown here is derived from an EMBL/GenBank/DDBJ whole genome shotgun (WGS) entry which is preliminary data.</text>
</comment>
<keyword evidence="5 10" id="KW-0032">Aminotransferase</keyword>
<organism evidence="10 11">
    <name type="scientific">Sphingobium nicotianae</name>
    <dbReference type="NCBI Taxonomy" id="2782607"/>
    <lineage>
        <taxon>Bacteria</taxon>
        <taxon>Pseudomonadati</taxon>
        <taxon>Pseudomonadota</taxon>
        <taxon>Alphaproteobacteria</taxon>
        <taxon>Sphingomonadales</taxon>
        <taxon>Sphingomonadaceae</taxon>
        <taxon>Sphingobium</taxon>
    </lineage>
</organism>
<accession>A0A9X1D8M3</accession>
<dbReference type="Proteomes" id="UP001138757">
    <property type="component" value="Unassembled WGS sequence"/>
</dbReference>
<evidence type="ECO:0000256" key="7">
    <source>
        <dbReference type="ARBA" id="ARBA00022898"/>
    </source>
</evidence>
<comment type="catalytic activity">
    <reaction evidence="8">
        <text>L-aspartate + 2-oxoglutarate = oxaloacetate + L-glutamate</text>
        <dbReference type="Rhea" id="RHEA:21824"/>
        <dbReference type="ChEBI" id="CHEBI:16452"/>
        <dbReference type="ChEBI" id="CHEBI:16810"/>
        <dbReference type="ChEBI" id="CHEBI:29985"/>
        <dbReference type="ChEBI" id="CHEBI:29991"/>
        <dbReference type="EC" id="2.6.1.1"/>
    </reaction>
</comment>
<dbReference type="GO" id="GO:0016212">
    <property type="term" value="F:kynurenine-oxoglutarate transaminase activity"/>
    <property type="evidence" value="ECO:0007669"/>
    <property type="project" value="TreeGrafter"/>
</dbReference>
<comment type="cofactor">
    <cofactor evidence="1">
        <name>pyridoxal 5'-phosphate</name>
        <dbReference type="ChEBI" id="CHEBI:597326"/>
    </cofactor>
</comment>
<gene>
    <name evidence="10" type="ORF">KK488_02805</name>
</gene>
<name>A0A9X1D8M3_9SPHN</name>
<dbReference type="AlphaFoldDB" id="A0A9X1D8M3"/>
<sequence>MNRSIAKLGTTIFEVMSGLARETGAINLGQGFPDAQGPAELLDAAARALRDKSNQYPPMRGLPELRAAIAHYYAAQQGLTLADEEIVVTSGATEALAACIFALLNPGDEIIFVQPLYDAYVPLAELVGAVPKLVSLEPPHWRLPMAAIRAAVTSKTRVILLNSPHNPTGSMISATEFEMLAEICVANDIVLVCDEVWEAMVFDGTRHVSPLAIAALRDRAVKIGSAGKIFSVTGWKVGWLCAAPPLASMIARAHQFLTFTTPPALQWAVAEGLMLPPEWHKAHVQSHADGRARLEQGLRAAGYAVLSSSATWFLHVDLPGSGIHIPDGQFSDRSVREAGVVTIPFSAFYAQDPETRFVRFCFTKPEAMLDEALARLARFRETLVG</sequence>
<evidence type="ECO:0000256" key="1">
    <source>
        <dbReference type="ARBA" id="ARBA00001933"/>
    </source>
</evidence>